<protein>
    <submittedName>
        <fullName evidence="2">Uncharacterized protein</fullName>
    </submittedName>
</protein>
<accession>A0AAU7FBU5</accession>
<gene>
    <name evidence="2" type="ORF">ABHF33_02375</name>
</gene>
<reference evidence="2" key="1">
    <citation type="submission" date="2024-05" db="EMBL/GenBank/DDBJ databases">
        <authorList>
            <person name="Yang L."/>
            <person name="Pan L."/>
        </authorList>
    </citation>
    <scope>NUCLEOTIDE SEQUENCE</scope>
    <source>
        <strain evidence="2">FCG-7</strain>
    </source>
</reference>
<evidence type="ECO:0000256" key="1">
    <source>
        <dbReference type="SAM" id="Phobius"/>
    </source>
</evidence>
<organism evidence="2">
    <name type="scientific">Chitinibacter mangrovi</name>
    <dbReference type="NCBI Taxonomy" id="3153927"/>
    <lineage>
        <taxon>Bacteria</taxon>
        <taxon>Pseudomonadati</taxon>
        <taxon>Pseudomonadota</taxon>
        <taxon>Betaproteobacteria</taxon>
        <taxon>Neisseriales</taxon>
        <taxon>Chitinibacteraceae</taxon>
        <taxon>Chitinibacter</taxon>
    </lineage>
</organism>
<keyword evidence="1" id="KW-0812">Transmembrane</keyword>
<dbReference type="RefSeq" id="WP_348945464.1">
    <property type="nucleotide sequence ID" value="NZ_CP157355.1"/>
</dbReference>
<sequence>MCPKAFSLGEQKQIIQQISDLESGHARQWYWLEIAQALPAAEKTRRTKAMGICLKLFGIKLLSPILLKLDIRGLLLYQASARYITDFFRQKSNDALLFTGCMLALLLGFQRLPASLQFATWCLSLGGAGWQIIRVYRQAKPRSADEQIDPLPGAESSLGLPSILLAAGVASGPSLALVKGIKHDPETFIGPLLQALPSLAPEHEASLPHQCMLASTSWLLLGVSNSYLLGLGNNYWGTAATFLWLALLAIGLHRKQRAAWILLITAWAGCFALASLAHYL</sequence>
<keyword evidence="1" id="KW-1133">Transmembrane helix</keyword>
<dbReference type="KEGG" id="cmav:ABHF33_02375"/>
<evidence type="ECO:0000313" key="2">
    <source>
        <dbReference type="EMBL" id="XBM01153.1"/>
    </source>
</evidence>
<proteinExistence type="predicted"/>
<keyword evidence="1" id="KW-0472">Membrane</keyword>
<name>A0AAU7FBU5_9NEIS</name>
<dbReference type="AlphaFoldDB" id="A0AAU7FBU5"/>
<dbReference type="EMBL" id="CP157355">
    <property type="protein sequence ID" value="XBM01153.1"/>
    <property type="molecule type" value="Genomic_DNA"/>
</dbReference>
<feature type="transmembrane region" description="Helical" evidence="1">
    <location>
        <begin position="259"/>
        <end position="279"/>
    </location>
</feature>
<feature type="transmembrane region" description="Helical" evidence="1">
    <location>
        <begin position="235"/>
        <end position="252"/>
    </location>
</feature>